<keyword evidence="1" id="KW-0680">Restriction system</keyword>
<keyword evidence="4" id="KW-1185">Reference proteome</keyword>
<proteinExistence type="predicted"/>
<dbReference type="PROSITE" id="PS00092">
    <property type="entry name" value="N6_MTASE"/>
    <property type="match status" value="1"/>
</dbReference>
<dbReference type="GeneID" id="54472760"/>
<dbReference type="SUPFAM" id="SSF53335">
    <property type="entry name" value="S-adenosyl-L-methionine-dependent methyltransferases"/>
    <property type="match status" value="1"/>
</dbReference>
<name>A0A6A6PF68_9PEZI</name>
<dbReference type="GO" id="GO:0003677">
    <property type="term" value="F:DNA binding"/>
    <property type="evidence" value="ECO:0007669"/>
    <property type="project" value="InterPro"/>
</dbReference>
<reference evidence="3" key="1">
    <citation type="journal article" date="2020" name="Stud. Mycol.">
        <title>101 Dothideomycetes genomes: a test case for predicting lifestyles and emergence of pathogens.</title>
        <authorList>
            <person name="Haridas S."/>
            <person name="Albert R."/>
            <person name="Binder M."/>
            <person name="Bloem J."/>
            <person name="Labutti K."/>
            <person name="Salamov A."/>
            <person name="Andreopoulos B."/>
            <person name="Baker S."/>
            <person name="Barry K."/>
            <person name="Bills G."/>
            <person name="Bluhm B."/>
            <person name="Cannon C."/>
            <person name="Castanera R."/>
            <person name="Culley D."/>
            <person name="Daum C."/>
            <person name="Ezra D."/>
            <person name="Gonzalez J."/>
            <person name="Henrissat B."/>
            <person name="Kuo A."/>
            <person name="Liang C."/>
            <person name="Lipzen A."/>
            <person name="Lutzoni F."/>
            <person name="Magnuson J."/>
            <person name="Mondo S."/>
            <person name="Nolan M."/>
            <person name="Ohm R."/>
            <person name="Pangilinan J."/>
            <person name="Park H.-J."/>
            <person name="Ramirez L."/>
            <person name="Alfaro M."/>
            <person name="Sun H."/>
            <person name="Tritt A."/>
            <person name="Yoshinaga Y."/>
            <person name="Zwiers L.-H."/>
            <person name="Turgeon B."/>
            <person name="Goodwin S."/>
            <person name="Spatafora J."/>
            <person name="Crous P."/>
            <person name="Grigoriev I."/>
        </authorList>
    </citation>
    <scope>NUCLEOTIDE SEQUENCE</scope>
    <source>
        <strain evidence="3">CBS 113389</strain>
    </source>
</reference>
<dbReference type="Proteomes" id="UP000799767">
    <property type="component" value="Unassembled WGS sequence"/>
</dbReference>
<dbReference type="RefSeq" id="XP_033585199.1">
    <property type="nucleotide sequence ID" value="XM_033731758.1"/>
</dbReference>
<evidence type="ECO:0000259" key="2">
    <source>
        <dbReference type="Pfam" id="PF02384"/>
    </source>
</evidence>
<protein>
    <submittedName>
        <fullName evidence="3">S-adenosyl-L-methionine-dependent methyltransferase</fullName>
    </submittedName>
</protein>
<dbReference type="PANTHER" id="PTHR18895">
    <property type="entry name" value="HEMK METHYLTRANSFERASE"/>
    <property type="match status" value="1"/>
</dbReference>
<dbReference type="InterPro" id="IPR003356">
    <property type="entry name" value="DNA_methylase_A-5"/>
</dbReference>
<dbReference type="Gene3D" id="3.40.50.150">
    <property type="entry name" value="Vaccinia Virus protein VP39"/>
    <property type="match status" value="1"/>
</dbReference>
<sequence>MPRIHPGLIRRTHATSPLVARLLPICRDLRSSYRELTWLRDHAQHICRNAPLQNANRLLQSYVLRRSRGEPLQYILGTEYFGPLEIQCRPGVLIPRQETAASVTHLVNLLSSAGKTLPPRLRVLDLCTGTGCIPLLFQHEYYFRHKGQNDSFPRLDVVGVDNSSVALRLAEKNKRLQLAALRWSSSSTSTKHQSLKAMTFMYADVLRGEETLQLGTFDILISNPPYISSTDYWRNTSPSVRKFEPHEALVPPANANGSLNDAHDGDLFYHHLHDIALRVNAQIVLLEVADLEQAHRVSRALNGPWDGVEIWRDEPAARDENENTVCSSHLGSASIPILGLGNGRSVFAYRGRGAAWLGK</sequence>
<dbReference type="InterPro" id="IPR029063">
    <property type="entry name" value="SAM-dependent_MTases_sf"/>
</dbReference>
<feature type="domain" description="DNA methylase adenine-specific" evidence="2">
    <location>
        <begin position="120"/>
        <end position="255"/>
    </location>
</feature>
<dbReference type="InterPro" id="IPR050320">
    <property type="entry name" value="N5-glutamine_MTase"/>
</dbReference>
<evidence type="ECO:0000313" key="3">
    <source>
        <dbReference type="EMBL" id="KAF2478629.1"/>
    </source>
</evidence>
<dbReference type="CDD" id="cd02440">
    <property type="entry name" value="AdoMet_MTases"/>
    <property type="match status" value="1"/>
</dbReference>
<dbReference type="OrthoDB" id="269872at2759"/>
<dbReference type="Pfam" id="PF02384">
    <property type="entry name" value="N6_Mtase"/>
    <property type="match status" value="1"/>
</dbReference>
<dbReference type="GO" id="GO:0032259">
    <property type="term" value="P:methylation"/>
    <property type="evidence" value="ECO:0007669"/>
    <property type="project" value="UniProtKB-KW"/>
</dbReference>
<dbReference type="GO" id="GO:0008170">
    <property type="term" value="F:N-methyltransferase activity"/>
    <property type="evidence" value="ECO:0007669"/>
    <property type="project" value="InterPro"/>
</dbReference>
<gene>
    <name evidence="3" type="ORF">BDY17DRAFT_258260</name>
</gene>
<dbReference type="InterPro" id="IPR002052">
    <property type="entry name" value="DNA_methylase_N6_adenine_CS"/>
</dbReference>
<keyword evidence="3" id="KW-0489">Methyltransferase</keyword>
<evidence type="ECO:0000313" key="4">
    <source>
        <dbReference type="Proteomes" id="UP000799767"/>
    </source>
</evidence>
<dbReference type="AlphaFoldDB" id="A0A6A6PF68"/>
<dbReference type="PANTHER" id="PTHR18895:SF74">
    <property type="entry name" value="MTRF1L RELEASE FACTOR GLUTAMINE METHYLTRANSFERASE"/>
    <property type="match status" value="1"/>
</dbReference>
<accession>A0A6A6PF68</accession>
<evidence type="ECO:0000256" key="1">
    <source>
        <dbReference type="ARBA" id="ARBA00022747"/>
    </source>
</evidence>
<dbReference type="GO" id="GO:0005739">
    <property type="term" value="C:mitochondrion"/>
    <property type="evidence" value="ECO:0007669"/>
    <property type="project" value="TreeGrafter"/>
</dbReference>
<organism evidence="3 4">
    <name type="scientific">Neohortaea acidophila</name>
    <dbReference type="NCBI Taxonomy" id="245834"/>
    <lineage>
        <taxon>Eukaryota</taxon>
        <taxon>Fungi</taxon>
        <taxon>Dikarya</taxon>
        <taxon>Ascomycota</taxon>
        <taxon>Pezizomycotina</taxon>
        <taxon>Dothideomycetes</taxon>
        <taxon>Dothideomycetidae</taxon>
        <taxon>Mycosphaerellales</taxon>
        <taxon>Teratosphaeriaceae</taxon>
        <taxon>Neohortaea</taxon>
    </lineage>
</organism>
<dbReference type="EMBL" id="MU001643">
    <property type="protein sequence ID" value="KAF2478629.1"/>
    <property type="molecule type" value="Genomic_DNA"/>
</dbReference>
<keyword evidence="3" id="KW-0808">Transferase</keyword>
<dbReference type="GO" id="GO:0009307">
    <property type="term" value="P:DNA restriction-modification system"/>
    <property type="evidence" value="ECO:0007669"/>
    <property type="project" value="UniProtKB-KW"/>
</dbReference>